<dbReference type="GO" id="GO:0016829">
    <property type="term" value="F:lyase activity"/>
    <property type="evidence" value="ECO:0007669"/>
    <property type="project" value="UniProtKB-KW"/>
</dbReference>
<dbReference type="InterPro" id="IPR007392">
    <property type="entry name" value="GD_AH_second"/>
</dbReference>
<accession>A0A837D872</accession>
<reference evidence="4 5" key="1">
    <citation type="submission" date="2014-10" db="EMBL/GenBank/DDBJ databases">
        <title>Genome sequence of Micropolyspora internatus JCM3315.</title>
        <authorList>
            <person name="Shin S.-K."/>
            <person name="Yi H."/>
        </authorList>
    </citation>
    <scope>NUCLEOTIDE SEQUENCE [LARGE SCALE GENOMIC DNA]</scope>
    <source>
        <strain evidence="4 5">JCM 3315</strain>
    </source>
</reference>
<dbReference type="Pfam" id="PF20629">
    <property type="entry name" value="GD_AH_C"/>
    <property type="match status" value="1"/>
</dbReference>
<dbReference type="InterPro" id="IPR044144">
    <property type="entry name" value="SAF_UxaA/GarD"/>
</dbReference>
<proteinExistence type="inferred from homology"/>
<dbReference type="CDD" id="cd11613">
    <property type="entry name" value="SAF_AH_GD"/>
    <property type="match status" value="1"/>
</dbReference>
<comment type="similarity">
    <text evidence="1">Belongs to the UxaA family.</text>
</comment>
<dbReference type="Pfam" id="PF08666">
    <property type="entry name" value="SAF"/>
    <property type="match status" value="1"/>
</dbReference>
<dbReference type="PANTHER" id="PTHR30536:SF5">
    <property type="entry name" value="ALTRONATE DEHYDRATASE"/>
    <property type="match status" value="1"/>
</dbReference>
<dbReference type="OrthoDB" id="9804574at2"/>
<feature type="domain" description="SAF" evidence="3">
    <location>
        <begin position="12"/>
        <end position="84"/>
    </location>
</feature>
<dbReference type="GO" id="GO:0019698">
    <property type="term" value="P:D-galacturonate catabolic process"/>
    <property type="evidence" value="ECO:0007669"/>
    <property type="project" value="TreeGrafter"/>
</dbReference>
<evidence type="ECO:0000313" key="4">
    <source>
        <dbReference type="EMBL" id="KHF44003.1"/>
    </source>
</evidence>
<dbReference type="InterPro" id="IPR013974">
    <property type="entry name" value="SAF"/>
</dbReference>
<dbReference type="EMBL" id="JRZE01000004">
    <property type="protein sequence ID" value="KHF44003.1"/>
    <property type="molecule type" value="Genomic_DNA"/>
</dbReference>
<name>A0A837D872_9PSEU</name>
<gene>
    <name evidence="4" type="ORF">MINT15_23080</name>
</gene>
<keyword evidence="2" id="KW-0456">Lyase</keyword>
<dbReference type="Gene3D" id="2.30.130.110">
    <property type="match status" value="1"/>
</dbReference>
<dbReference type="InterPro" id="IPR052172">
    <property type="entry name" value="UxaA_altronate/galactarate_dh"/>
</dbReference>
<dbReference type="AlphaFoldDB" id="A0A837D872"/>
<dbReference type="Pfam" id="PF04295">
    <property type="entry name" value="GD_AH_second"/>
    <property type="match status" value="1"/>
</dbReference>
<evidence type="ECO:0000259" key="3">
    <source>
        <dbReference type="SMART" id="SM00858"/>
    </source>
</evidence>
<dbReference type="InterPro" id="IPR048332">
    <property type="entry name" value="GD_AH_C"/>
</dbReference>
<dbReference type="RefSeq" id="WP_037310869.1">
    <property type="nucleotide sequence ID" value="NZ_FOWS01000007.1"/>
</dbReference>
<sequence>MNGDVVLLAPDDDVAVALRGCDEGTSLAVPGREPVVARHSVPSGHKVALRRIAAGEFVRKYGHVIGVATRTVSVGEHVHLHNLAMPDGVSALASESTVTEVPQAPIDLRRTFDGIVRPDGAVATRNYVGVLTTVNCSATVARRIVRRTEDEVAELDGVDGVVALTHGTGCGMATEGDGWRLLRRTLSGYARHPNIGALVVVGLGCEVNAVSSLMSELGVADHVPVESYTIQEAGGTVDAISRGEKLVRDLAAQLVGTRRTPVGVEHLVLGLQCGGSDAWSGLTANPALGVASDLLVAAGGTSVLGETPEIYGAERLLAQRAVRPEVAVALLERTAWWERYTRDNGTTLDENPSPGNKEGGITTILEKSLGAVAKAGRSPLRAVCGYAEPVPTPGLVFMDTPGYDPVSVTGMIAGGANLICFTTGRGSVFGSRPVPTVKLATNADTASRMAGDMDVDCSPIVEHGVDVAEMGRRVYDHLLDVASGRKSLSERLGLGGEEMVPWQLGAVL</sequence>
<evidence type="ECO:0000256" key="2">
    <source>
        <dbReference type="ARBA" id="ARBA00023239"/>
    </source>
</evidence>
<dbReference type="PANTHER" id="PTHR30536">
    <property type="entry name" value="ALTRONATE/GALACTARATE DEHYDRATASE"/>
    <property type="match status" value="1"/>
</dbReference>
<protein>
    <submittedName>
        <fullName evidence="4">Galactarate dehydratase</fullName>
    </submittedName>
</protein>
<organism evidence="4 5">
    <name type="scientific">Saccharomonospora viridis</name>
    <dbReference type="NCBI Taxonomy" id="1852"/>
    <lineage>
        <taxon>Bacteria</taxon>
        <taxon>Bacillati</taxon>
        <taxon>Actinomycetota</taxon>
        <taxon>Actinomycetes</taxon>
        <taxon>Pseudonocardiales</taxon>
        <taxon>Pseudonocardiaceae</taxon>
        <taxon>Saccharomonospora</taxon>
    </lineage>
</organism>
<evidence type="ECO:0000256" key="1">
    <source>
        <dbReference type="ARBA" id="ARBA00010986"/>
    </source>
</evidence>
<comment type="caution">
    <text evidence="4">The sequence shown here is derived from an EMBL/GenBank/DDBJ whole genome shotgun (WGS) entry which is preliminary data.</text>
</comment>
<evidence type="ECO:0000313" key="5">
    <source>
        <dbReference type="Proteomes" id="UP000030848"/>
    </source>
</evidence>
<dbReference type="SMART" id="SM00858">
    <property type="entry name" value="SAF"/>
    <property type="match status" value="1"/>
</dbReference>
<dbReference type="Proteomes" id="UP000030848">
    <property type="component" value="Unassembled WGS sequence"/>
</dbReference>